<dbReference type="Proteomes" id="UP000036681">
    <property type="component" value="Unplaced"/>
</dbReference>
<sequence>MVVNIDLGHHTKNPRKYFGFTVAGGKDKDAALRVESVIAGTPADECGLQVGDLILSVNGETVDDRYHQSVIRMLHEAARLGEVELKIKRASYFAETPLYYQPLWMPIMLGSIF</sequence>
<evidence type="ECO:0000313" key="3">
    <source>
        <dbReference type="WBParaSite" id="ALUE_0001704101-mRNA-1"/>
    </source>
</evidence>
<dbReference type="AlphaFoldDB" id="A0A0M3IFP1"/>
<dbReference type="SUPFAM" id="SSF50156">
    <property type="entry name" value="PDZ domain-like"/>
    <property type="match status" value="1"/>
</dbReference>
<dbReference type="Pfam" id="PF00595">
    <property type="entry name" value="PDZ"/>
    <property type="match status" value="1"/>
</dbReference>
<keyword evidence="2" id="KW-1185">Reference proteome</keyword>
<dbReference type="Gene3D" id="2.30.42.10">
    <property type="match status" value="1"/>
</dbReference>
<dbReference type="InterPro" id="IPR036034">
    <property type="entry name" value="PDZ_sf"/>
</dbReference>
<dbReference type="InterPro" id="IPR051109">
    <property type="entry name" value="MAM_complex_regulator"/>
</dbReference>
<dbReference type="WBParaSite" id="ALUE_0001704101-mRNA-1">
    <property type="protein sequence ID" value="ALUE_0001704101-mRNA-1"/>
    <property type="gene ID" value="ALUE_0001704101"/>
</dbReference>
<reference evidence="3" key="1">
    <citation type="submission" date="2017-02" db="UniProtKB">
        <authorList>
            <consortium name="WormBaseParasite"/>
        </authorList>
    </citation>
    <scope>IDENTIFICATION</scope>
</reference>
<protein>
    <submittedName>
        <fullName evidence="3">PDZ domain-containing protein</fullName>
    </submittedName>
</protein>
<dbReference type="PROSITE" id="PS50106">
    <property type="entry name" value="PDZ"/>
    <property type="match status" value="1"/>
</dbReference>
<organism evidence="2 3">
    <name type="scientific">Ascaris lumbricoides</name>
    <name type="common">Giant roundworm</name>
    <dbReference type="NCBI Taxonomy" id="6252"/>
    <lineage>
        <taxon>Eukaryota</taxon>
        <taxon>Metazoa</taxon>
        <taxon>Ecdysozoa</taxon>
        <taxon>Nematoda</taxon>
        <taxon>Chromadorea</taxon>
        <taxon>Rhabditida</taxon>
        <taxon>Spirurina</taxon>
        <taxon>Ascaridomorpha</taxon>
        <taxon>Ascaridoidea</taxon>
        <taxon>Ascarididae</taxon>
        <taxon>Ascaris</taxon>
    </lineage>
</organism>
<dbReference type="PANTHER" id="PTHR14063">
    <property type="entry name" value="PROTEIN LIN-7 HOMOLOG"/>
    <property type="match status" value="1"/>
</dbReference>
<dbReference type="InterPro" id="IPR001478">
    <property type="entry name" value="PDZ"/>
</dbReference>
<feature type="domain" description="PDZ" evidence="1">
    <location>
        <begin position="4"/>
        <end position="89"/>
    </location>
</feature>
<evidence type="ECO:0000313" key="2">
    <source>
        <dbReference type="Proteomes" id="UP000036681"/>
    </source>
</evidence>
<dbReference type="SMART" id="SM00228">
    <property type="entry name" value="PDZ"/>
    <property type="match status" value="1"/>
</dbReference>
<accession>A0A0M3IFP1</accession>
<proteinExistence type="predicted"/>
<name>A0A0M3IFP1_ASCLU</name>
<dbReference type="CDD" id="cd00136">
    <property type="entry name" value="PDZ_canonical"/>
    <property type="match status" value="1"/>
</dbReference>
<evidence type="ECO:0000259" key="1">
    <source>
        <dbReference type="PROSITE" id="PS50106"/>
    </source>
</evidence>